<dbReference type="Pfam" id="PF21549">
    <property type="entry name" value="PRDM2_PR"/>
    <property type="match status" value="1"/>
</dbReference>
<name>A0A556U245_BAGYA</name>
<keyword evidence="4" id="KW-1185">Reference proteome</keyword>
<evidence type="ECO:0000256" key="1">
    <source>
        <dbReference type="SAM" id="MobiDB-lite"/>
    </source>
</evidence>
<dbReference type="AlphaFoldDB" id="A0A556U245"/>
<evidence type="ECO:0000259" key="2">
    <source>
        <dbReference type="Pfam" id="PF21549"/>
    </source>
</evidence>
<dbReference type="OrthoDB" id="40579at2759"/>
<feature type="domain" description="SET" evidence="2">
    <location>
        <begin position="85"/>
        <end position="195"/>
    </location>
</feature>
<dbReference type="InterPro" id="IPR001214">
    <property type="entry name" value="SET_dom"/>
</dbReference>
<evidence type="ECO:0000313" key="4">
    <source>
        <dbReference type="Proteomes" id="UP000319801"/>
    </source>
</evidence>
<dbReference type="Proteomes" id="UP000319801">
    <property type="component" value="Unassembled WGS sequence"/>
</dbReference>
<comment type="caution">
    <text evidence="3">The sequence shown here is derived from an EMBL/GenBank/DDBJ whole genome shotgun (WGS) entry which is preliminary data.</text>
</comment>
<sequence length="208" mass="22782">MRSKARARKLAKNDSEAVASMYDTELNPAAGESAEEETEDSVMSPIAMGPASPQPNNEDFTPKQGSPYEVPVYIPDDIPIPVNLELRESSVPGAGLGIWAKISIGMGERFGPFHGLHSATVKGTTFGWEQMLNDHEVSSQDSCIKKVVDDMGNVKFCLDEALEASGSWLKYVRTAPPYEEHNLAVFQISEDQFYCPKSSTSLVSECQF</sequence>
<proteinExistence type="predicted"/>
<dbReference type="EMBL" id="VCAZ01000039">
    <property type="protein sequence ID" value="TSL97311.1"/>
    <property type="molecule type" value="Genomic_DNA"/>
</dbReference>
<dbReference type="InterPro" id="IPR046341">
    <property type="entry name" value="SET_dom_sf"/>
</dbReference>
<feature type="compositionally biased region" description="Basic residues" evidence="1">
    <location>
        <begin position="1"/>
        <end position="10"/>
    </location>
</feature>
<accession>A0A556U245</accession>
<gene>
    <name evidence="3" type="ORF">Baya_7566</name>
</gene>
<reference evidence="3 4" key="1">
    <citation type="journal article" date="2019" name="Genome Biol. Evol.">
        <title>Whole-Genome Sequencing of the Giant Devil Catfish, Bagarius yarrelli.</title>
        <authorList>
            <person name="Jiang W."/>
            <person name="Lv Y."/>
            <person name="Cheng L."/>
            <person name="Yang K."/>
            <person name="Chao B."/>
            <person name="Wang X."/>
            <person name="Li Y."/>
            <person name="Pan X."/>
            <person name="You X."/>
            <person name="Zhang Y."/>
            <person name="Yang J."/>
            <person name="Li J."/>
            <person name="Zhang X."/>
            <person name="Liu S."/>
            <person name="Sun C."/>
            <person name="Yang J."/>
            <person name="Shi Q."/>
        </authorList>
    </citation>
    <scope>NUCLEOTIDE SEQUENCE [LARGE SCALE GENOMIC DNA]</scope>
    <source>
        <strain evidence="3">JWS20170419001</strain>
        <tissue evidence="3">Muscle</tissue>
    </source>
</reference>
<protein>
    <submittedName>
        <fullName evidence="3">PR domain zinc finger protein 16</fullName>
    </submittedName>
</protein>
<dbReference type="Gene3D" id="2.170.270.10">
    <property type="entry name" value="SET domain"/>
    <property type="match status" value="1"/>
</dbReference>
<evidence type="ECO:0000313" key="3">
    <source>
        <dbReference type="EMBL" id="TSL97311.1"/>
    </source>
</evidence>
<feature type="region of interest" description="Disordered" evidence="1">
    <location>
        <begin position="1"/>
        <end position="64"/>
    </location>
</feature>
<organism evidence="3 4">
    <name type="scientific">Bagarius yarrelli</name>
    <name type="common">Goonch</name>
    <name type="synonym">Bagrus yarrelli</name>
    <dbReference type="NCBI Taxonomy" id="175774"/>
    <lineage>
        <taxon>Eukaryota</taxon>
        <taxon>Metazoa</taxon>
        <taxon>Chordata</taxon>
        <taxon>Craniata</taxon>
        <taxon>Vertebrata</taxon>
        <taxon>Euteleostomi</taxon>
        <taxon>Actinopterygii</taxon>
        <taxon>Neopterygii</taxon>
        <taxon>Teleostei</taxon>
        <taxon>Ostariophysi</taxon>
        <taxon>Siluriformes</taxon>
        <taxon>Sisoridae</taxon>
        <taxon>Sisorinae</taxon>
        <taxon>Bagarius</taxon>
    </lineage>
</organism>